<dbReference type="Pfam" id="PF00072">
    <property type="entry name" value="Response_reg"/>
    <property type="match status" value="1"/>
</dbReference>
<comment type="catalytic activity">
    <reaction evidence="1">
        <text>ATP + protein L-histidine = ADP + protein N-phospho-L-histidine.</text>
        <dbReference type="EC" id="2.7.13.3"/>
    </reaction>
</comment>
<dbReference type="EC" id="2.7.13.3" evidence="2"/>
<dbReference type="PROSITE" id="PS50112">
    <property type="entry name" value="PAS"/>
    <property type="match status" value="2"/>
</dbReference>
<dbReference type="InterPro" id="IPR003661">
    <property type="entry name" value="HisK_dim/P_dom"/>
</dbReference>
<dbReference type="SUPFAM" id="SSF55781">
    <property type="entry name" value="GAF domain-like"/>
    <property type="match status" value="1"/>
</dbReference>
<dbReference type="InterPro" id="IPR000014">
    <property type="entry name" value="PAS"/>
</dbReference>
<dbReference type="GO" id="GO:0006355">
    <property type="term" value="P:regulation of DNA-templated transcription"/>
    <property type="evidence" value="ECO:0007669"/>
    <property type="project" value="InterPro"/>
</dbReference>
<dbReference type="InterPro" id="IPR013767">
    <property type="entry name" value="PAS_fold"/>
</dbReference>
<evidence type="ECO:0000256" key="10">
    <source>
        <dbReference type="SAM" id="Coils"/>
    </source>
</evidence>
<gene>
    <name evidence="14" type="ORF">OMM_03383</name>
</gene>
<dbReference type="SMART" id="SM00091">
    <property type="entry name" value="PAS"/>
    <property type="match status" value="2"/>
</dbReference>
<feature type="domain" description="PAS" evidence="13">
    <location>
        <begin position="367"/>
        <end position="422"/>
    </location>
</feature>
<keyword evidence="6 14" id="KW-0418">Kinase</keyword>
<dbReference type="SMART" id="SM00065">
    <property type="entry name" value="GAF"/>
    <property type="match status" value="1"/>
</dbReference>
<feature type="modified residue" description="4-aspartylphosphate" evidence="9">
    <location>
        <position position="796"/>
    </location>
</feature>
<proteinExistence type="predicted"/>
<dbReference type="Gene3D" id="1.10.287.130">
    <property type="match status" value="1"/>
</dbReference>
<dbReference type="InterPro" id="IPR003018">
    <property type="entry name" value="GAF"/>
</dbReference>
<dbReference type="InterPro" id="IPR035965">
    <property type="entry name" value="PAS-like_dom_sf"/>
</dbReference>
<dbReference type="Pfam" id="PF13185">
    <property type="entry name" value="GAF_2"/>
    <property type="match status" value="1"/>
</dbReference>
<dbReference type="PROSITE" id="PS50109">
    <property type="entry name" value="HIS_KIN"/>
    <property type="match status" value="1"/>
</dbReference>
<keyword evidence="8" id="KW-0902">Two-component regulatory system</keyword>
<dbReference type="GO" id="GO:0005524">
    <property type="term" value="F:ATP binding"/>
    <property type="evidence" value="ECO:0007669"/>
    <property type="project" value="UniProtKB-KW"/>
</dbReference>
<accession>A0A1V1P679</accession>
<dbReference type="Pfam" id="PF00989">
    <property type="entry name" value="PAS"/>
    <property type="match status" value="2"/>
</dbReference>
<sequence>MGAVDYITKPFETDEVLSRVRTHLLIRNANVKLELSNKKLNIAQKELKTINAALEDRVLQRTSELKAANMALTLSEERYREFVEDTEDLVTQVDSDGTILYVNHASNRIFGRSSESCKGQSAFSFIHENDYEYTQNWFQKCLHNKVISSSFENRMVNMQTGEIFDMAWTCRFHYNSDGELTYVNSIARDITNKIREEKLRAAQLRLTEKPHNHSPEELLQLFLDETEKLTKSEISFYHFLNDDQETIKLVSWSTNTLNGLCEKTVMDSHYPISQAGVWVDCVRHRKTIIHNDYESLPNKRGVPDGHPPVSRELVVPVFRNNKIVAIMGVGNKPIDYTQDDIDIVKQMADLAWETVVRIQTQNALQKSENRFRSYVEYAPDGIFVMNEWGLIIDVNPAACEMSRFSPDDIIGKYFMRRIVSEDRQIATQHLGSLTKYGKASDEVRFMINDGSHRNWIIRSVQLADKTILIFATDVTDNRLYESQLGQYEKMETVGQLASGMAHDFNNQLTGILGFAQLLKHELLEDDPTLASYADNIINGLLHSSDLSRQLLSFSRRDDIVTVPVDWHGIITDVVHLLKHSIDKTIEIETRLEANISTVSGEPGLFQNILLNLGLNARDAMPNGGKLIITTQVVEMDDHLFKAPANMMIPGPYLSIQVIDTGIGMDKQTLSHIFEPFFTTKQSEKGTGMGLSVVFSTVRQYKGFITVDSVPNQGATFHVYFPIIGADIIQNYSKSMNQEAVSGQGHILFVDDEKIICQIVPKMLNHLGYQVSVCNNGFEAVDFYHKNWQNIDLVILDVMMPKMGGKDAFTAMRDINPDIVALISSGLSREGDVEKMIQEGAKAYIAKPYNEGQISRIIHDVLSGVGRRKQ</sequence>
<dbReference type="InterPro" id="IPR001789">
    <property type="entry name" value="Sig_transdc_resp-reg_receiver"/>
</dbReference>
<dbReference type="NCBIfam" id="TIGR00229">
    <property type="entry name" value="sensory_box"/>
    <property type="match status" value="2"/>
</dbReference>
<dbReference type="AlphaFoldDB" id="A0A1V1P679"/>
<dbReference type="Proteomes" id="UP000189670">
    <property type="component" value="Unassembled WGS sequence"/>
</dbReference>
<dbReference type="SMART" id="SM00448">
    <property type="entry name" value="REC"/>
    <property type="match status" value="1"/>
</dbReference>
<feature type="domain" description="Response regulatory" evidence="12">
    <location>
        <begin position="1"/>
        <end position="24"/>
    </location>
</feature>
<keyword evidence="4" id="KW-0808">Transferase</keyword>
<dbReference type="InterPro" id="IPR011006">
    <property type="entry name" value="CheY-like_superfamily"/>
</dbReference>
<evidence type="ECO:0000256" key="2">
    <source>
        <dbReference type="ARBA" id="ARBA00012438"/>
    </source>
</evidence>
<dbReference type="SUPFAM" id="SSF55785">
    <property type="entry name" value="PYP-like sensor domain (PAS domain)"/>
    <property type="match status" value="2"/>
</dbReference>
<dbReference type="InterPro" id="IPR005467">
    <property type="entry name" value="His_kinase_dom"/>
</dbReference>
<keyword evidence="10" id="KW-0175">Coiled coil</keyword>
<name>A0A1V1P679_9BACT</name>
<dbReference type="SUPFAM" id="SSF55874">
    <property type="entry name" value="ATPase domain of HSP90 chaperone/DNA topoisomerase II/histidine kinase"/>
    <property type="match status" value="1"/>
</dbReference>
<dbReference type="Pfam" id="PF00512">
    <property type="entry name" value="HisKA"/>
    <property type="match status" value="1"/>
</dbReference>
<feature type="domain" description="PAS" evidence="13">
    <location>
        <begin position="75"/>
        <end position="145"/>
    </location>
</feature>
<dbReference type="InterPro" id="IPR003594">
    <property type="entry name" value="HATPase_dom"/>
</dbReference>
<dbReference type="Gene3D" id="3.30.450.20">
    <property type="entry name" value="PAS domain"/>
    <property type="match status" value="2"/>
</dbReference>
<dbReference type="PROSITE" id="PS50110">
    <property type="entry name" value="RESPONSE_REGULATORY"/>
    <property type="match status" value="2"/>
</dbReference>
<dbReference type="InterPro" id="IPR029016">
    <property type="entry name" value="GAF-like_dom_sf"/>
</dbReference>
<dbReference type="InterPro" id="IPR036097">
    <property type="entry name" value="HisK_dim/P_sf"/>
</dbReference>
<evidence type="ECO:0000259" key="13">
    <source>
        <dbReference type="PROSITE" id="PS50112"/>
    </source>
</evidence>
<dbReference type="SUPFAM" id="SSF47384">
    <property type="entry name" value="Homodimeric domain of signal transducing histidine kinase"/>
    <property type="match status" value="1"/>
</dbReference>
<keyword evidence="5" id="KW-0547">Nucleotide-binding</keyword>
<dbReference type="CDD" id="cd00130">
    <property type="entry name" value="PAS"/>
    <property type="match status" value="2"/>
</dbReference>
<dbReference type="PANTHER" id="PTHR43065">
    <property type="entry name" value="SENSOR HISTIDINE KINASE"/>
    <property type="match status" value="1"/>
</dbReference>
<dbReference type="Gene3D" id="3.40.50.2300">
    <property type="match status" value="1"/>
</dbReference>
<dbReference type="Pfam" id="PF02518">
    <property type="entry name" value="HATPase_c"/>
    <property type="match status" value="1"/>
</dbReference>
<dbReference type="InterPro" id="IPR036890">
    <property type="entry name" value="HATPase_C_sf"/>
</dbReference>
<protein>
    <recommendedName>
        <fullName evidence="2">histidine kinase</fullName>
        <ecNumber evidence="2">2.7.13.3</ecNumber>
    </recommendedName>
</protein>
<dbReference type="EMBL" id="ATBP01000458">
    <property type="protein sequence ID" value="ETR70245.1"/>
    <property type="molecule type" value="Genomic_DNA"/>
</dbReference>
<dbReference type="Gene3D" id="6.10.250.690">
    <property type="match status" value="1"/>
</dbReference>
<dbReference type="InterPro" id="IPR004358">
    <property type="entry name" value="Sig_transdc_His_kin-like_C"/>
</dbReference>
<dbReference type="SMART" id="SM00388">
    <property type="entry name" value="HisKA"/>
    <property type="match status" value="1"/>
</dbReference>
<feature type="domain" description="Histidine kinase" evidence="11">
    <location>
        <begin position="499"/>
        <end position="724"/>
    </location>
</feature>
<evidence type="ECO:0000313" key="15">
    <source>
        <dbReference type="Proteomes" id="UP000189670"/>
    </source>
</evidence>
<dbReference type="Gene3D" id="3.30.565.10">
    <property type="entry name" value="Histidine kinase-like ATPase, C-terminal domain"/>
    <property type="match status" value="1"/>
</dbReference>
<organism evidence="14 15">
    <name type="scientific">Candidatus Magnetoglobus multicellularis str. Araruama</name>
    <dbReference type="NCBI Taxonomy" id="890399"/>
    <lineage>
        <taxon>Bacteria</taxon>
        <taxon>Pseudomonadati</taxon>
        <taxon>Thermodesulfobacteriota</taxon>
        <taxon>Desulfobacteria</taxon>
        <taxon>Desulfobacterales</taxon>
        <taxon>Desulfobacteraceae</taxon>
        <taxon>Candidatus Magnetoglobus</taxon>
    </lineage>
</organism>
<evidence type="ECO:0000256" key="1">
    <source>
        <dbReference type="ARBA" id="ARBA00000085"/>
    </source>
</evidence>
<evidence type="ECO:0000256" key="5">
    <source>
        <dbReference type="ARBA" id="ARBA00022741"/>
    </source>
</evidence>
<evidence type="ECO:0000313" key="14">
    <source>
        <dbReference type="EMBL" id="ETR70245.1"/>
    </source>
</evidence>
<dbReference type="GO" id="GO:0000155">
    <property type="term" value="F:phosphorelay sensor kinase activity"/>
    <property type="evidence" value="ECO:0007669"/>
    <property type="project" value="InterPro"/>
</dbReference>
<evidence type="ECO:0000256" key="6">
    <source>
        <dbReference type="ARBA" id="ARBA00022777"/>
    </source>
</evidence>
<dbReference type="PANTHER" id="PTHR43065:SF46">
    <property type="entry name" value="C4-DICARBOXYLATE TRANSPORT SENSOR PROTEIN DCTB"/>
    <property type="match status" value="1"/>
</dbReference>
<comment type="caution">
    <text evidence="14">The sequence shown here is derived from an EMBL/GenBank/DDBJ whole genome shotgun (WGS) entry which is preliminary data.</text>
</comment>
<keyword evidence="7" id="KW-0067">ATP-binding</keyword>
<comment type="caution">
    <text evidence="9">Lacks conserved residue(s) required for the propagation of feature annotation.</text>
</comment>
<evidence type="ECO:0000259" key="12">
    <source>
        <dbReference type="PROSITE" id="PS50110"/>
    </source>
</evidence>
<evidence type="ECO:0000256" key="4">
    <source>
        <dbReference type="ARBA" id="ARBA00022679"/>
    </source>
</evidence>
<feature type="coiled-coil region" evidence="10">
    <location>
        <begin position="26"/>
        <end position="57"/>
    </location>
</feature>
<evidence type="ECO:0000259" key="11">
    <source>
        <dbReference type="PROSITE" id="PS50109"/>
    </source>
</evidence>
<feature type="domain" description="Response regulatory" evidence="12">
    <location>
        <begin position="745"/>
        <end position="861"/>
    </location>
</feature>
<evidence type="ECO:0000256" key="7">
    <source>
        <dbReference type="ARBA" id="ARBA00022840"/>
    </source>
</evidence>
<dbReference type="Gene3D" id="3.30.450.40">
    <property type="match status" value="1"/>
</dbReference>
<dbReference type="SUPFAM" id="SSF52172">
    <property type="entry name" value="CheY-like"/>
    <property type="match status" value="1"/>
</dbReference>
<dbReference type="CDD" id="cd00082">
    <property type="entry name" value="HisKA"/>
    <property type="match status" value="1"/>
</dbReference>
<evidence type="ECO:0000256" key="9">
    <source>
        <dbReference type="PROSITE-ProRule" id="PRU00169"/>
    </source>
</evidence>
<evidence type="ECO:0000256" key="3">
    <source>
        <dbReference type="ARBA" id="ARBA00022553"/>
    </source>
</evidence>
<dbReference type="CDD" id="cd00156">
    <property type="entry name" value="REC"/>
    <property type="match status" value="1"/>
</dbReference>
<evidence type="ECO:0000256" key="8">
    <source>
        <dbReference type="ARBA" id="ARBA00023012"/>
    </source>
</evidence>
<dbReference type="PRINTS" id="PR00344">
    <property type="entry name" value="BCTRLSENSOR"/>
</dbReference>
<reference evidence="15" key="1">
    <citation type="submission" date="2012-11" db="EMBL/GenBank/DDBJ databases">
        <authorList>
            <person name="Lucero-Rivera Y.E."/>
            <person name="Tovar-Ramirez D."/>
        </authorList>
    </citation>
    <scope>NUCLEOTIDE SEQUENCE [LARGE SCALE GENOMIC DNA]</scope>
    <source>
        <strain evidence="15">Araruama</strain>
    </source>
</reference>
<dbReference type="SMART" id="SM00387">
    <property type="entry name" value="HATPase_c"/>
    <property type="match status" value="1"/>
</dbReference>
<keyword evidence="3 9" id="KW-0597">Phosphoprotein</keyword>